<dbReference type="AlphaFoldDB" id="A0AAP0E0S6"/>
<organism evidence="2 3">
    <name type="scientific">Stephania cephalantha</name>
    <dbReference type="NCBI Taxonomy" id="152367"/>
    <lineage>
        <taxon>Eukaryota</taxon>
        <taxon>Viridiplantae</taxon>
        <taxon>Streptophyta</taxon>
        <taxon>Embryophyta</taxon>
        <taxon>Tracheophyta</taxon>
        <taxon>Spermatophyta</taxon>
        <taxon>Magnoliopsida</taxon>
        <taxon>Ranunculales</taxon>
        <taxon>Menispermaceae</taxon>
        <taxon>Menispermoideae</taxon>
        <taxon>Cissampelideae</taxon>
        <taxon>Stephania</taxon>
    </lineage>
</organism>
<name>A0AAP0E0S6_9MAGN</name>
<evidence type="ECO:0000313" key="3">
    <source>
        <dbReference type="Proteomes" id="UP001419268"/>
    </source>
</evidence>
<dbReference type="Pfam" id="PF13966">
    <property type="entry name" value="zf-RVT"/>
    <property type="match status" value="1"/>
</dbReference>
<reference evidence="2 3" key="1">
    <citation type="submission" date="2024-01" db="EMBL/GenBank/DDBJ databases">
        <title>Genome assemblies of Stephania.</title>
        <authorList>
            <person name="Yang L."/>
        </authorList>
    </citation>
    <scope>NUCLEOTIDE SEQUENCE [LARGE SCALE GENOMIC DNA]</scope>
    <source>
        <strain evidence="2">JXDWG</strain>
        <tissue evidence="2">Leaf</tissue>
    </source>
</reference>
<gene>
    <name evidence="2" type="ORF">Scep_029501</name>
</gene>
<dbReference type="EMBL" id="JBBNAG010000013">
    <property type="protein sequence ID" value="KAK9083030.1"/>
    <property type="molecule type" value="Genomic_DNA"/>
</dbReference>
<protein>
    <recommendedName>
        <fullName evidence="1">Reverse transcriptase zinc-binding domain-containing protein</fullName>
    </recommendedName>
</protein>
<dbReference type="Proteomes" id="UP001419268">
    <property type="component" value="Unassembled WGS sequence"/>
</dbReference>
<keyword evidence="3" id="KW-1185">Reference proteome</keyword>
<evidence type="ECO:0000313" key="2">
    <source>
        <dbReference type="EMBL" id="KAK9083030.1"/>
    </source>
</evidence>
<dbReference type="InterPro" id="IPR026960">
    <property type="entry name" value="RVT-Znf"/>
</dbReference>
<sequence>MWGGDHRGIYTVKSSYKSLMGTINGSEVVNGVDFWLGVWNLGIRPSVKNFLWRAALDILLTTCNLNKRRVPISLTCSVCGGFKEDVHHVLLSCSTTAACWAEARVEALSGDQGSFVDWLGGLFKQSTKNKMEVVAMIAWNIWNNRNSIVWKNQAKFPYQVVNYAKSHLQAWKQARNRRLSIPNGAVSTDMNQWSRLEIGYV</sequence>
<comment type="caution">
    <text evidence="2">The sequence shown here is derived from an EMBL/GenBank/DDBJ whole genome shotgun (WGS) entry which is preliminary data.</text>
</comment>
<accession>A0AAP0E0S6</accession>
<evidence type="ECO:0000259" key="1">
    <source>
        <dbReference type="Pfam" id="PF13966"/>
    </source>
</evidence>
<feature type="domain" description="Reverse transcriptase zinc-binding" evidence="1">
    <location>
        <begin position="10"/>
        <end position="100"/>
    </location>
</feature>
<proteinExistence type="predicted"/>